<protein>
    <submittedName>
        <fullName evidence="2">Uncharacterized protein</fullName>
    </submittedName>
</protein>
<keyword evidence="1" id="KW-1133">Transmembrane helix</keyword>
<feature type="transmembrane region" description="Helical" evidence="1">
    <location>
        <begin position="28"/>
        <end position="50"/>
    </location>
</feature>
<name>A0A5N4EZX3_BACOV</name>
<comment type="caution">
    <text evidence="2">The sequence shown here is derived from an EMBL/GenBank/DDBJ whole genome shotgun (WGS) entry which is preliminary data.</text>
</comment>
<keyword evidence="1" id="KW-0812">Transmembrane</keyword>
<dbReference type="AlphaFoldDB" id="A0A5N4EZX3"/>
<evidence type="ECO:0000313" key="2">
    <source>
        <dbReference type="EMBL" id="KAA4666812.1"/>
    </source>
</evidence>
<accession>A0A5N4EZX3</accession>
<organism evidence="2 3">
    <name type="scientific">Bacteroides ovatus</name>
    <dbReference type="NCBI Taxonomy" id="28116"/>
    <lineage>
        <taxon>Bacteria</taxon>
        <taxon>Pseudomonadati</taxon>
        <taxon>Bacteroidota</taxon>
        <taxon>Bacteroidia</taxon>
        <taxon>Bacteroidales</taxon>
        <taxon>Bacteroidaceae</taxon>
        <taxon>Bacteroides</taxon>
    </lineage>
</organism>
<dbReference type="Proteomes" id="UP000435985">
    <property type="component" value="Unassembled WGS sequence"/>
</dbReference>
<sequence>MRGNCSFPPGNRSSDAGNERFNDRKINFDAWCAIFLLTAVLQIFLSATYLQRYLQRYNCLSVSLLFRFCCRWQMFFYLAVNTKVTPH</sequence>
<proteinExistence type="predicted"/>
<keyword evidence="1" id="KW-0472">Membrane</keyword>
<evidence type="ECO:0000313" key="3">
    <source>
        <dbReference type="Proteomes" id="UP000435985"/>
    </source>
</evidence>
<reference evidence="2 3" key="1">
    <citation type="journal article" date="2019" name="Nat. Med.">
        <title>A library of human gut bacterial isolates paired with longitudinal multiomics data enables mechanistic microbiome research.</title>
        <authorList>
            <person name="Poyet M."/>
            <person name="Groussin M."/>
            <person name="Gibbons S.M."/>
            <person name="Avila-Pacheco J."/>
            <person name="Jiang X."/>
            <person name="Kearney S.M."/>
            <person name="Perrotta A.R."/>
            <person name="Berdy B."/>
            <person name="Zhao S."/>
            <person name="Lieberman T.D."/>
            <person name="Swanson P.K."/>
            <person name="Smith M."/>
            <person name="Roesemann S."/>
            <person name="Alexander J.E."/>
            <person name="Rich S.A."/>
            <person name="Livny J."/>
            <person name="Vlamakis H."/>
            <person name="Clish C."/>
            <person name="Bullock K."/>
            <person name="Deik A."/>
            <person name="Scott J."/>
            <person name="Pierce K.A."/>
            <person name="Xavier R.J."/>
            <person name="Alm E.J."/>
        </authorList>
    </citation>
    <scope>NUCLEOTIDE SEQUENCE [LARGE SCALE GENOMIC DNA]</scope>
    <source>
        <strain evidence="2 3">BIOML-A14</strain>
    </source>
</reference>
<gene>
    <name evidence="2" type="ORF">F3B98_00030</name>
</gene>
<evidence type="ECO:0000256" key="1">
    <source>
        <dbReference type="SAM" id="Phobius"/>
    </source>
</evidence>
<dbReference type="EMBL" id="VWFO01000001">
    <property type="protein sequence ID" value="KAA4666812.1"/>
    <property type="molecule type" value="Genomic_DNA"/>
</dbReference>